<protein>
    <recommendedName>
        <fullName evidence="1">AAA+ ATPase domain-containing protein</fullName>
    </recommendedName>
</protein>
<dbReference type="EMBL" id="JACCFY010000001">
    <property type="protein sequence ID" value="NYJ79181.1"/>
    <property type="molecule type" value="Genomic_DNA"/>
</dbReference>
<reference evidence="2 3" key="1">
    <citation type="submission" date="2020-07" db="EMBL/GenBank/DDBJ databases">
        <title>Sequencing the genomes of 1000 actinobacteria strains.</title>
        <authorList>
            <person name="Klenk H.-P."/>
        </authorList>
    </citation>
    <scope>NUCLEOTIDE SEQUENCE [LARGE SCALE GENOMIC DNA]</scope>
    <source>
        <strain evidence="2 3">DSM 15475</strain>
    </source>
</reference>
<dbReference type="InterPro" id="IPR003593">
    <property type="entry name" value="AAA+_ATPase"/>
</dbReference>
<accession>A0A7Z0GND5</accession>
<gene>
    <name evidence="2" type="ORF">HNR09_002592</name>
</gene>
<dbReference type="AlphaFoldDB" id="A0A7Z0GND5"/>
<keyword evidence="3" id="KW-1185">Reference proteome</keyword>
<dbReference type="InterPro" id="IPR027417">
    <property type="entry name" value="P-loop_NTPase"/>
</dbReference>
<organism evidence="2 3">
    <name type="scientific">Nesterenkonia xinjiangensis</name>
    <dbReference type="NCBI Taxonomy" id="225327"/>
    <lineage>
        <taxon>Bacteria</taxon>
        <taxon>Bacillati</taxon>
        <taxon>Actinomycetota</taxon>
        <taxon>Actinomycetes</taxon>
        <taxon>Micrococcales</taxon>
        <taxon>Micrococcaceae</taxon>
        <taxon>Nesterenkonia</taxon>
    </lineage>
</organism>
<evidence type="ECO:0000259" key="1">
    <source>
        <dbReference type="SMART" id="SM00382"/>
    </source>
</evidence>
<dbReference type="Pfam" id="PF13481">
    <property type="entry name" value="AAA_25"/>
    <property type="match status" value="1"/>
</dbReference>
<evidence type="ECO:0000313" key="2">
    <source>
        <dbReference type="EMBL" id="NYJ79181.1"/>
    </source>
</evidence>
<evidence type="ECO:0000313" key="3">
    <source>
        <dbReference type="Proteomes" id="UP000535437"/>
    </source>
</evidence>
<proteinExistence type="predicted"/>
<sequence length="437" mass="48190">MTTAPDMTVLRNQYPKSHGLIRDILDGLPHEQRQAVETTHRSYLRTVERRHGDVPDDVGPHLWNAALATVLGGREDVADPVALDEQVHAARVRQQVSSLRAREDARRALAAEQAAETTIPAPAGLDAFIHDHADEETAWRVEDLWPRGGRVLLAAPPKAGKTTLMANLLRSLADGDPLLDRFGVEPAEAGVTLIDTEMGRGQLARWLAAQRIHNAEHVRVLSLRGDLSRFNVLDPATRTRWARALEGSQVVVLDNLRPVLDALGLDENREAGRFLTSWDELMAEAGADESLIVTHTGHNSERARGDSALLASNDAMWTLVRAEADNPASDRYFKAYGREVDFPEALIEFNDGALRIAGGSRKQHRITGKLEQLRDRVLEHLSDAEGWQSKRLIEKSIAGDNNLIRQALDEHVATGRVVARPRQGRGGGKEYALPAKT</sequence>
<comment type="caution">
    <text evidence="2">The sequence shown here is derived from an EMBL/GenBank/DDBJ whole genome shotgun (WGS) entry which is preliminary data.</text>
</comment>
<dbReference type="RefSeq" id="WP_179542439.1">
    <property type="nucleotide sequence ID" value="NZ_BAAALL010000001.1"/>
</dbReference>
<dbReference type="SMART" id="SM00382">
    <property type="entry name" value="AAA"/>
    <property type="match status" value="1"/>
</dbReference>
<dbReference type="Proteomes" id="UP000535437">
    <property type="component" value="Unassembled WGS sequence"/>
</dbReference>
<feature type="domain" description="AAA+ ATPase" evidence="1">
    <location>
        <begin position="147"/>
        <end position="315"/>
    </location>
</feature>
<dbReference type="SUPFAM" id="SSF52540">
    <property type="entry name" value="P-loop containing nucleoside triphosphate hydrolases"/>
    <property type="match status" value="1"/>
</dbReference>
<name>A0A7Z0GND5_9MICC</name>
<dbReference type="Gene3D" id="3.40.50.300">
    <property type="entry name" value="P-loop containing nucleotide triphosphate hydrolases"/>
    <property type="match status" value="1"/>
</dbReference>